<dbReference type="SUPFAM" id="SSF56281">
    <property type="entry name" value="Metallo-hydrolase/oxidoreductase"/>
    <property type="match status" value="1"/>
</dbReference>
<evidence type="ECO:0000313" key="2">
    <source>
        <dbReference type="EMBL" id="TCS97369.1"/>
    </source>
</evidence>
<name>A0A4R3LC15_9GAMM</name>
<dbReference type="CDD" id="cd07726">
    <property type="entry name" value="ST1585-like_MBL-fold"/>
    <property type="match status" value="1"/>
</dbReference>
<comment type="caution">
    <text evidence="2">The sequence shown here is derived from an EMBL/GenBank/DDBJ whole genome shotgun (WGS) entry which is preliminary data.</text>
</comment>
<keyword evidence="2" id="KW-0378">Hydrolase</keyword>
<dbReference type="InterPro" id="IPR036866">
    <property type="entry name" value="RibonucZ/Hydroxyglut_hydro"/>
</dbReference>
<reference evidence="2 3" key="1">
    <citation type="submission" date="2019-03" db="EMBL/GenBank/DDBJ databases">
        <title>Genomic Encyclopedia of Type Strains, Phase IV (KMG-IV): sequencing the most valuable type-strain genomes for metagenomic binning, comparative biology and taxonomic classification.</title>
        <authorList>
            <person name="Goeker M."/>
        </authorList>
    </citation>
    <scope>NUCLEOTIDE SEQUENCE [LARGE SCALE GENOMIC DNA]</scope>
    <source>
        <strain evidence="2 3">DSM 21944</strain>
    </source>
</reference>
<evidence type="ECO:0000313" key="3">
    <source>
        <dbReference type="Proteomes" id="UP000294599"/>
    </source>
</evidence>
<dbReference type="EMBL" id="SMAF01000013">
    <property type="protein sequence ID" value="TCS97369.1"/>
    <property type="molecule type" value="Genomic_DNA"/>
</dbReference>
<dbReference type="Proteomes" id="UP000294599">
    <property type="component" value="Unassembled WGS sequence"/>
</dbReference>
<dbReference type="AlphaFoldDB" id="A0A4R3LC15"/>
<organism evidence="2 3">
    <name type="scientific">Pseudofulvimonas gallinarii</name>
    <dbReference type="NCBI Taxonomy" id="634155"/>
    <lineage>
        <taxon>Bacteria</taxon>
        <taxon>Pseudomonadati</taxon>
        <taxon>Pseudomonadota</taxon>
        <taxon>Gammaproteobacteria</taxon>
        <taxon>Lysobacterales</taxon>
        <taxon>Rhodanobacteraceae</taxon>
        <taxon>Pseudofulvimonas</taxon>
    </lineage>
</organism>
<accession>A0A4R3LC15</accession>
<dbReference type="InterPro" id="IPR050855">
    <property type="entry name" value="NDM-1-like"/>
</dbReference>
<dbReference type="Gene3D" id="3.60.15.10">
    <property type="entry name" value="Ribonuclease Z/Hydroxyacylglutathione hydrolase-like"/>
    <property type="match status" value="1"/>
</dbReference>
<proteinExistence type="predicted"/>
<feature type="domain" description="Metallo-beta-lactamase" evidence="1">
    <location>
        <begin position="39"/>
        <end position="244"/>
    </location>
</feature>
<protein>
    <submittedName>
        <fullName evidence="2">Glyoxylase-like metal-dependent hydrolase (Beta-lactamase superfamily II)</fullName>
    </submittedName>
</protein>
<evidence type="ECO:0000259" key="1">
    <source>
        <dbReference type="SMART" id="SM00849"/>
    </source>
</evidence>
<keyword evidence="3" id="KW-1185">Reference proteome</keyword>
<dbReference type="Pfam" id="PF00753">
    <property type="entry name" value="Lactamase_B"/>
    <property type="match status" value="1"/>
</dbReference>
<dbReference type="GO" id="GO:0016787">
    <property type="term" value="F:hydrolase activity"/>
    <property type="evidence" value="ECO:0007669"/>
    <property type="project" value="UniProtKB-KW"/>
</dbReference>
<dbReference type="InterPro" id="IPR001279">
    <property type="entry name" value="Metallo-B-lactamas"/>
</dbReference>
<gene>
    <name evidence="2" type="ORF">EDC25_11342</name>
</gene>
<dbReference type="SMART" id="SM00849">
    <property type="entry name" value="Lactamase_B"/>
    <property type="match status" value="1"/>
</dbReference>
<dbReference type="InterPro" id="IPR037482">
    <property type="entry name" value="ST1585_MBL-fold"/>
</dbReference>
<dbReference type="PANTHER" id="PTHR42951:SF22">
    <property type="entry name" value="METALLO BETA-LACTAMASE SUPERFAMILY LIPOPROTEIN"/>
    <property type="match status" value="1"/>
</dbReference>
<sequence length="330" mass="35645">MVAMNMDAHMTTGSAFQPAIIAPWKGIHTIDTAQVRPQFAAAYLVEGDGRGAFIDCGTNHSVPHMLAALERAGMTAGQIDWLVLTHVHLDHAGGAGALLPHLPNARVVVHPRGARHMIDPSKLTAGATAVYGEAAMQAMYGTLQPVPAERVVEAGDGHVVELAGRPLLCLDTPGHARHHIAIHDDVAGVFFTGDTFGISYRDFDTGQGAFIFPTTTPVQFEPEALHVSIDRMLAFHPRAMFPTHFGRLDEVERLAADMHAEIDDMVALARACADRDDRHLALMDGLRARLLRRARQHGVTLDEAVIDELLGGDIELNAQGLAVWLDTSRA</sequence>
<dbReference type="PANTHER" id="PTHR42951">
    <property type="entry name" value="METALLO-BETA-LACTAMASE DOMAIN-CONTAINING"/>
    <property type="match status" value="1"/>
</dbReference>